<dbReference type="Proteomes" id="UP000321304">
    <property type="component" value="Unassembled WGS sequence"/>
</dbReference>
<keyword evidence="2" id="KW-1185">Reference proteome</keyword>
<reference evidence="1 2" key="1">
    <citation type="submission" date="2019-06" db="EMBL/GenBank/DDBJ databases">
        <title>Genomic Encyclopedia of Type Strains, Phase IV (KMG-V): Genome sequencing to study the core and pangenomes of soil and plant-associated prokaryotes.</title>
        <authorList>
            <person name="Whitman W."/>
        </authorList>
    </citation>
    <scope>NUCLEOTIDE SEQUENCE [LARGE SCALE GENOMIC DNA]</scope>
    <source>
        <strain evidence="1 2">BR 10355</strain>
    </source>
</reference>
<accession>A0A560KVN6</accession>
<dbReference type="EMBL" id="VITY01000022">
    <property type="protein sequence ID" value="TWB87316.1"/>
    <property type="molecule type" value="Genomic_DNA"/>
</dbReference>
<gene>
    <name evidence="1" type="ORF">FBZ93_12297</name>
</gene>
<sequence length="44" mass="4796">MPPACKTSISFTEASLDNLRQAGDDAEFMSLERAVGDYVKNLFG</sequence>
<name>A0A560KVN6_9BRAD</name>
<dbReference type="AlphaFoldDB" id="A0A560KVN6"/>
<evidence type="ECO:0000313" key="1">
    <source>
        <dbReference type="EMBL" id="TWB87316.1"/>
    </source>
</evidence>
<proteinExistence type="predicted"/>
<evidence type="ECO:0000313" key="2">
    <source>
        <dbReference type="Proteomes" id="UP000321304"/>
    </source>
</evidence>
<organism evidence="1 2">
    <name type="scientific">Bradyrhizobium macuxiense</name>
    <dbReference type="NCBI Taxonomy" id="1755647"/>
    <lineage>
        <taxon>Bacteria</taxon>
        <taxon>Pseudomonadati</taxon>
        <taxon>Pseudomonadota</taxon>
        <taxon>Alphaproteobacteria</taxon>
        <taxon>Hyphomicrobiales</taxon>
        <taxon>Nitrobacteraceae</taxon>
        <taxon>Bradyrhizobium</taxon>
    </lineage>
</organism>
<comment type="caution">
    <text evidence="1">The sequence shown here is derived from an EMBL/GenBank/DDBJ whole genome shotgun (WGS) entry which is preliminary data.</text>
</comment>
<protein>
    <submittedName>
        <fullName evidence="1">Uncharacterized protein</fullName>
    </submittedName>
</protein>